<reference evidence="2 3" key="1">
    <citation type="journal article" date="2024" name="Commun. Biol.">
        <title>Comparative genomic analysis of thermophilic fungi reveals convergent evolutionary adaptations and gene losses.</title>
        <authorList>
            <person name="Steindorff A.S."/>
            <person name="Aguilar-Pontes M.V."/>
            <person name="Robinson A.J."/>
            <person name="Andreopoulos B."/>
            <person name="LaButti K."/>
            <person name="Kuo A."/>
            <person name="Mondo S."/>
            <person name="Riley R."/>
            <person name="Otillar R."/>
            <person name="Haridas S."/>
            <person name="Lipzen A."/>
            <person name="Grimwood J."/>
            <person name="Schmutz J."/>
            <person name="Clum A."/>
            <person name="Reid I.D."/>
            <person name="Moisan M.C."/>
            <person name="Butler G."/>
            <person name="Nguyen T.T.M."/>
            <person name="Dewar K."/>
            <person name="Conant G."/>
            <person name="Drula E."/>
            <person name="Henrissat B."/>
            <person name="Hansel C."/>
            <person name="Singer S."/>
            <person name="Hutchinson M.I."/>
            <person name="de Vries R.P."/>
            <person name="Natvig D.O."/>
            <person name="Powell A.J."/>
            <person name="Tsang A."/>
            <person name="Grigoriev I.V."/>
        </authorList>
    </citation>
    <scope>NUCLEOTIDE SEQUENCE [LARGE SCALE GENOMIC DNA]</scope>
    <source>
        <strain evidence="2 3">ATCC 24622</strain>
    </source>
</reference>
<dbReference type="InterPro" id="IPR011009">
    <property type="entry name" value="Kinase-like_dom_sf"/>
</dbReference>
<evidence type="ECO:0000313" key="2">
    <source>
        <dbReference type="EMBL" id="KAL1884292.1"/>
    </source>
</evidence>
<dbReference type="SUPFAM" id="SSF56112">
    <property type="entry name" value="Protein kinase-like (PK-like)"/>
    <property type="match status" value="1"/>
</dbReference>
<evidence type="ECO:0000259" key="1">
    <source>
        <dbReference type="PROSITE" id="PS50011"/>
    </source>
</evidence>
<comment type="caution">
    <text evidence="2">The sequence shown here is derived from an EMBL/GenBank/DDBJ whole genome shotgun (WGS) entry which is preliminary data.</text>
</comment>
<sequence>MELNSKTIHDVVHPTAAFTKIIKTHPTTTASIPRTDEFPSWAESQLNPKNRVDSLEPLQNPLWRIDGCTGLGTQYYAVPLFLSGGPPMRFDVFVPEEVAQTPVLRHTLDLDRAFHTKDASRVRRLGIARHILRALQVWTIRSGLSSIAKLYEDLPFGSRIVFENLDLNVHNIKISTAAMHVLERQLLPLSRLGRILGVPQETLPETLDISKLRVVEQLHDSVCLVRLIDRTVRRNQPPTSREQEQVSSLWILKALTSDTRYLYHELRALLTMEPHPHVISRPRFLITKYCKFGGKTAVVGFVITYHPGGTLRDYLPMLRMHGRLHLGTQLRLATQLTSAVVHVRKRGRMFYPDLRLDNLVLSSSLSVVMVDFEQRGVWCEFAAPEVNALEYVRILASDGIHNGGGDIVVDGSQPDSDAEALLNNPRPVSQPTAIPAAVRQRYAALLDRYLPEWAALQSHEDYAAGPDHNYASYNIPWLCLSEVEQEAAEVYMLGRVLWCLFEGQSAPQPSAVWQSYRLEPDLEFPEYRRTPQALRALIDRCTRGRRKGLSEHIIRRASRLVLRAVPPGEPQDVELIQKLAREWWQAEIVWAEEFLRERDDLKARGEWTGNCFGRPNLEEVLAYLEAFQAEITANDATVTADLEDLCL</sequence>
<dbReference type="InterPro" id="IPR000719">
    <property type="entry name" value="Prot_kinase_dom"/>
</dbReference>
<dbReference type="EMBL" id="JAZHXJ010000002">
    <property type="protein sequence ID" value="KAL1884292.1"/>
    <property type="molecule type" value="Genomic_DNA"/>
</dbReference>
<organism evidence="2 3">
    <name type="scientific">Phialemonium thermophilum</name>
    <dbReference type="NCBI Taxonomy" id="223376"/>
    <lineage>
        <taxon>Eukaryota</taxon>
        <taxon>Fungi</taxon>
        <taxon>Dikarya</taxon>
        <taxon>Ascomycota</taxon>
        <taxon>Pezizomycotina</taxon>
        <taxon>Sordariomycetes</taxon>
        <taxon>Sordariomycetidae</taxon>
        <taxon>Cephalothecales</taxon>
        <taxon>Cephalothecaceae</taxon>
        <taxon>Phialemonium</taxon>
    </lineage>
</organism>
<dbReference type="Gene3D" id="1.10.510.10">
    <property type="entry name" value="Transferase(Phosphotransferase) domain 1"/>
    <property type="match status" value="1"/>
</dbReference>
<dbReference type="Proteomes" id="UP001586593">
    <property type="component" value="Unassembled WGS sequence"/>
</dbReference>
<keyword evidence="3" id="KW-1185">Reference proteome</keyword>
<feature type="domain" description="Protein kinase" evidence="1">
    <location>
        <begin position="181"/>
        <end position="595"/>
    </location>
</feature>
<evidence type="ECO:0000313" key="3">
    <source>
        <dbReference type="Proteomes" id="UP001586593"/>
    </source>
</evidence>
<proteinExistence type="predicted"/>
<name>A0ABR3Y943_9PEZI</name>
<accession>A0ABR3Y943</accession>
<gene>
    <name evidence="2" type="ORF">VTK73DRAFT_3276</name>
</gene>
<protein>
    <recommendedName>
        <fullName evidence="1">Protein kinase domain-containing protein</fullName>
    </recommendedName>
</protein>
<dbReference type="PROSITE" id="PS50011">
    <property type="entry name" value="PROTEIN_KINASE_DOM"/>
    <property type="match status" value="1"/>
</dbReference>